<dbReference type="EMBL" id="JANFQO010000005">
    <property type="protein sequence ID" value="MCQ4164366.1"/>
    <property type="molecule type" value="Genomic_DNA"/>
</dbReference>
<dbReference type="InterPro" id="IPR006283">
    <property type="entry name" value="ThiL-like"/>
</dbReference>
<comment type="caution">
    <text evidence="5">The sequence shown here is derived from an EMBL/GenBank/DDBJ whole genome shotgun (WGS) entry which is preliminary data.</text>
</comment>
<comment type="similarity">
    <text evidence="2">Belongs to the thiamine-monophosphate kinase family.</text>
</comment>
<feature type="binding site" evidence="2">
    <location>
        <position position="120"/>
    </location>
    <ligand>
        <name>Mg(2+)</name>
        <dbReference type="ChEBI" id="CHEBI:18420"/>
        <label>1</label>
    </ligand>
</feature>
<sequence length="323" mass="33217">MGEFALIDEIRRRCALARPDVVLGIGDDAALLRVAADQELAVSMDTLVAGVHFPLQTEPFDIGWKALAVNLSDLAAMGAAPAWATLALTLPQADRDWVAAFCDGFAALARPHALALVGGDTTQGPLSITVTVHGFVPAGRALRRDGAQPGDAVLVSGFPGDAAAGLTCVLASALLRATAEAERAELLQRVNRPTPRVDLGLALRGLATAAIDVSDGLVQDLGHIAARSGVAARVEAEQLPCSPALAAVGDAAQRRQWQLFGGDDYELCFTAPPAALPAVHAAAAAAGVPVRVIGRIEAGSGVRVCDADGAEVSLQRGGWEHFA</sequence>
<evidence type="ECO:0000313" key="5">
    <source>
        <dbReference type="EMBL" id="MCQ4164366.1"/>
    </source>
</evidence>
<dbReference type="InterPro" id="IPR016188">
    <property type="entry name" value="PurM-like_N"/>
</dbReference>
<keyword evidence="6" id="KW-1185">Reference proteome</keyword>
<reference evidence="5" key="1">
    <citation type="submission" date="2022-07" db="EMBL/GenBank/DDBJ databases">
        <title>Tahibacter sp., a new gammaproteobacterium isolated from the silt sample collected at pig farm.</title>
        <authorList>
            <person name="Chen H."/>
        </authorList>
    </citation>
    <scope>NUCLEOTIDE SEQUENCE</scope>
    <source>
        <strain evidence="5">P2K</strain>
    </source>
</reference>
<dbReference type="Gene3D" id="3.30.1330.10">
    <property type="entry name" value="PurM-like, N-terminal domain"/>
    <property type="match status" value="1"/>
</dbReference>
<feature type="binding site" evidence="2">
    <location>
        <position position="263"/>
    </location>
    <ligand>
        <name>substrate</name>
    </ligand>
</feature>
<evidence type="ECO:0000313" key="6">
    <source>
        <dbReference type="Proteomes" id="UP001165498"/>
    </source>
</evidence>
<dbReference type="NCBIfam" id="TIGR01379">
    <property type="entry name" value="thiL"/>
    <property type="match status" value="1"/>
</dbReference>
<feature type="binding site" evidence="2">
    <location>
        <position position="45"/>
    </location>
    <ligand>
        <name>Mg(2+)</name>
        <dbReference type="ChEBI" id="CHEBI:18420"/>
        <label>2</label>
    </ligand>
</feature>
<feature type="binding site" evidence="2">
    <location>
        <position position="319"/>
    </location>
    <ligand>
        <name>substrate</name>
    </ligand>
</feature>
<gene>
    <name evidence="2 5" type="primary">thiL</name>
    <name evidence="5" type="ORF">NM961_06535</name>
</gene>
<comment type="function">
    <text evidence="2">Catalyzes the ATP-dependent phosphorylation of thiamine-monophosphate (TMP) to form thiamine-pyrophosphate (TPP), the active form of vitamin B1.</text>
</comment>
<dbReference type="Gene3D" id="3.90.650.10">
    <property type="entry name" value="PurM-like C-terminal domain"/>
    <property type="match status" value="1"/>
</dbReference>
<feature type="binding site" evidence="2">
    <location>
        <position position="73"/>
    </location>
    <ligand>
        <name>Mg(2+)</name>
        <dbReference type="ChEBI" id="CHEBI:18420"/>
        <label>2</label>
    </ligand>
</feature>
<evidence type="ECO:0000256" key="1">
    <source>
        <dbReference type="ARBA" id="ARBA00022977"/>
    </source>
</evidence>
<feature type="binding site" evidence="2">
    <location>
        <position position="28"/>
    </location>
    <ligand>
        <name>Mg(2+)</name>
        <dbReference type="ChEBI" id="CHEBI:18420"/>
        <label>4</label>
    </ligand>
</feature>
<feature type="binding site" evidence="2">
    <location>
        <position position="215"/>
    </location>
    <ligand>
        <name>Mg(2+)</name>
        <dbReference type="ChEBI" id="CHEBI:18420"/>
        <label>5</label>
    </ligand>
</feature>
<feature type="domain" description="PurM-like N-terminal" evidence="3">
    <location>
        <begin position="26"/>
        <end position="136"/>
    </location>
</feature>
<organism evidence="5 6">
    <name type="scientific">Tahibacter harae</name>
    <dbReference type="NCBI Taxonomy" id="2963937"/>
    <lineage>
        <taxon>Bacteria</taxon>
        <taxon>Pseudomonadati</taxon>
        <taxon>Pseudomonadota</taxon>
        <taxon>Gammaproteobacteria</taxon>
        <taxon>Lysobacterales</taxon>
        <taxon>Rhodanobacteraceae</taxon>
        <taxon>Tahibacter</taxon>
    </lineage>
</organism>
<keyword evidence="2 5" id="KW-0418">Kinase</keyword>
<dbReference type="Pfam" id="PF00586">
    <property type="entry name" value="AIRS"/>
    <property type="match status" value="1"/>
</dbReference>
<dbReference type="SUPFAM" id="SSF55326">
    <property type="entry name" value="PurM N-terminal domain-like"/>
    <property type="match status" value="1"/>
</dbReference>
<keyword evidence="2 5" id="KW-0808">Transferase</keyword>
<evidence type="ECO:0000259" key="3">
    <source>
        <dbReference type="Pfam" id="PF00586"/>
    </source>
</evidence>
<comment type="caution">
    <text evidence="2">Lacks conserved residue(s) required for the propagation of feature annotation.</text>
</comment>
<dbReference type="InterPro" id="IPR036921">
    <property type="entry name" value="PurM-like_N_sf"/>
</dbReference>
<keyword evidence="2" id="KW-0547">Nucleotide-binding</keyword>
<dbReference type="InterPro" id="IPR010918">
    <property type="entry name" value="PurM-like_C_dom"/>
</dbReference>
<dbReference type="CDD" id="cd02194">
    <property type="entry name" value="ThiL"/>
    <property type="match status" value="1"/>
</dbReference>
<evidence type="ECO:0000259" key="4">
    <source>
        <dbReference type="Pfam" id="PF02769"/>
    </source>
</evidence>
<proteinExistence type="inferred from homology"/>
<dbReference type="PANTHER" id="PTHR30270">
    <property type="entry name" value="THIAMINE-MONOPHOSPHATE KINASE"/>
    <property type="match status" value="1"/>
</dbReference>
<feature type="domain" description="PurM-like C-terminal" evidence="4">
    <location>
        <begin position="148"/>
        <end position="304"/>
    </location>
</feature>
<comment type="pathway">
    <text evidence="2">Cofactor biosynthesis; thiamine diphosphate biosynthesis; thiamine diphosphate from thiamine phosphate: step 1/1.</text>
</comment>
<dbReference type="EC" id="2.7.4.16" evidence="2"/>
<keyword evidence="2" id="KW-0067">ATP-binding</keyword>
<dbReference type="RefSeq" id="WP_255913119.1">
    <property type="nucleotide sequence ID" value="NZ_JANFQO010000005.1"/>
</dbReference>
<dbReference type="PIRSF" id="PIRSF005303">
    <property type="entry name" value="Thiam_monoph_kin"/>
    <property type="match status" value="1"/>
</dbReference>
<feature type="binding site" evidence="2">
    <location>
        <position position="52"/>
    </location>
    <ligand>
        <name>substrate</name>
    </ligand>
</feature>
<feature type="binding site" evidence="2">
    <location>
        <position position="73"/>
    </location>
    <ligand>
        <name>Mg(2+)</name>
        <dbReference type="ChEBI" id="CHEBI:18420"/>
        <label>3</label>
    </ligand>
</feature>
<dbReference type="HAMAP" id="MF_02128">
    <property type="entry name" value="TMP_kinase"/>
    <property type="match status" value="1"/>
</dbReference>
<comment type="catalytic activity">
    <reaction evidence="2">
        <text>thiamine phosphate + ATP = thiamine diphosphate + ADP</text>
        <dbReference type="Rhea" id="RHEA:15913"/>
        <dbReference type="ChEBI" id="CHEBI:30616"/>
        <dbReference type="ChEBI" id="CHEBI:37575"/>
        <dbReference type="ChEBI" id="CHEBI:58937"/>
        <dbReference type="ChEBI" id="CHEBI:456216"/>
        <dbReference type="EC" id="2.7.4.16"/>
    </reaction>
</comment>
<dbReference type="Proteomes" id="UP001165498">
    <property type="component" value="Unassembled WGS sequence"/>
</dbReference>
<keyword evidence="2" id="KW-0460">Magnesium</keyword>
<protein>
    <recommendedName>
        <fullName evidence="2">Thiamine-monophosphate kinase</fullName>
        <shortName evidence="2">TMP kinase</shortName>
        <shortName evidence="2">Thiamine-phosphate kinase</shortName>
        <ecNumber evidence="2">2.7.4.16</ecNumber>
    </recommendedName>
</protein>
<dbReference type="GO" id="GO:0009030">
    <property type="term" value="F:thiamine-phosphate kinase activity"/>
    <property type="evidence" value="ECO:0007669"/>
    <property type="project" value="UniProtKB-EC"/>
</dbReference>
<dbReference type="InterPro" id="IPR036676">
    <property type="entry name" value="PurM-like_C_sf"/>
</dbReference>
<accession>A0ABT1QPZ7</accession>
<feature type="binding site" evidence="2">
    <location>
        <position position="45"/>
    </location>
    <ligand>
        <name>Mg(2+)</name>
        <dbReference type="ChEBI" id="CHEBI:18420"/>
        <label>1</label>
    </ligand>
</feature>
<keyword evidence="2" id="KW-0479">Metal-binding</keyword>
<keyword evidence="1 2" id="KW-0784">Thiamine biosynthesis</keyword>
<feature type="binding site" evidence="2">
    <location>
        <position position="144"/>
    </location>
    <ligand>
        <name>ATP</name>
        <dbReference type="ChEBI" id="CHEBI:30616"/>
    </ligand>
</feature>
<feature type="binding site" evidence="2">
    <location>
        <position position="214"/>
    </location>
    <ligand>
        <name>ATP</name>
        <dbReference type="ChEBI" id="CHEBI:30616"/>
    </ligand>
</feature>
<feature type="binding site" evidence="2">
    <location>
        <position position="73"/>
    </location>
    <ligand>
        <name>Mg(2+)</name>
        <dbReference type="ChEBI" id="CHEBI:18420"/>
        <label>4</label>
    </ligand>
</feature>
<name>A0ABT1QPZ7_9GAMM</name>
<feature type="binding site" evidence="2">
    <location>
        <begin position="119"/>
        <end position="120"/>
    </location>
    <ligand>
        <name>ATP</name>
        <dbReference type="ChEBI" id="CHEBI:30616"/>
    </ligand>
</feature>
<evidence type="ECO:0000256" key="2">
    <source>
        <dbReference type="HAMAP-Rule" id="MF_02128"/>
    </source>
</evidence>
<dbReference type="Pfam" id="PF02769">
    <property type="entry name" value="AIRS_C"/>
    <property type="match status" value="1"/>
</dbReference>
<feature type="binding site" evidence="2">
    <location>
        <position position="28"/>
    </location>
    <ligand>
        <name>Mg(2+)</name>
        <dbReference type="ChEBI" id="CHEBI:18420"/>
        <label>3</label>
    </ligand>
</feature>
<feature type="binding site" evidence="2">
    <location>
        <position position="212"/>
    </location>
    <ligand>
        <name>Mg(2+)</name>
        <dbReference type="ChEBI" id="CHEBI:18420"/>
        <label>3</label>
    </ligand>
</feature>
<comment type="miscellaneous">
    <text evidence="2">Reaction mechanism of ThiL seems to utilize a direct, inline transfer of the gamma-phosphate of ATP to TMP rather than a phosphorylated enzyme intermediate.</text>
</comment>
<dbReference type="PANTHER" id="PTHR30270:SF0">
    <property type="entry name" value="THIAMINE-MONOPHOSPHATE KINASE"/>
    <property type="match status" value="1"/>
</dbReference>
<dbReference type="SUPFAM" id="SSF56042">
    <property type="entry name" value="PurM C-terminal domain-like"/>
    <property type="match status" value="1"/>
</dbReference>
<feature type="binding site" evidence="2">
    <location>
        <position position="43"/>
    </location>
    <ligand>
        <name>Mg(2+)</name>
        <dbReference type="ChEBI" id="CHEBI:18420"/>
        <label>4</label>
    </ligand>
</feature>